<dbReference type="GO" id="GO:0031417">
    <property type="term" value="C:NatC complex"/>
    <property type="evidence" value="ECO:0007669"/>
    <property type="project" value="InterPro"/>
</dbReference>
<evidence type="ECO:0000256" key="4">
    <source>
        <dbReference type="ARBA" id="ARBA00030494"/>
    </source>
</evidence>
<organism evidence="7 8">
    <name type="scientific">Clunio marinus</name>
    <dbReference type="NCBI Taxonomy" id="568069"/>
    <lineage>
        <taxon>Eukaryota</taxon>
        <taxon>Metazoa</taxon>
        <taxon>Ecdysozoa</taxon>
        <taxon>Arthropoda</taxon>
        <taxon>Hexapoda</taxon>
        <taxon>Insecta</taxon>
        <taxon>Pterygota</taxon>
        <taxon>Neoptera</taxon>
        <taxon>Endopterygota</taxon>
        <taxon>Diptera</taxon>
        <taxon>Nematocera</taxon>
        <taxon>Chironomoidea</taxon>
        <taxon>Chironomidae</taxon>
        <taxon>Clunio</taxon>
    </lineage>
</organism>
<evidence type="ECO:0000256" key="1">
    <source>
        <dbReference type="ARBA" id="ARBA00004496"/>
    </source>
</evidence>
<evidence type="ECO:0000259" key="6">
    <source>
        <dbReference type="Pfam" id="PF25789"/>
    </source>
</evidence>
<feature type="domain" description="NAA35-like TPR repeats" evidence="6">
    <location>
        <begin position="325"/>
        <end position="668"/>
    </location>
</feature>
<proteinExistence type="inferred from homology"/>
<protein>
    <recommendedName>
        <fullName evidence="4">Protein MAK10 homolog</fullName>
    </recommendedName>
</protein>
<dbReference type="PANTHER" id="PTHR21373:SF0">
    <property type="entry name" value="N-ALPHA-ACETYLTRANSFERASE 35, NATC AUXILIARY SUBUNIT"/>
    <property type="match status" value="1"/>
</dbReference>
<comment type="similarity">
    <text evidence="2">Belongs to the MAK10 family.</text>
</comment>
<dbReference type="OrthoDB" id="269405at2759"/>
<dbReference type="InterPro" id="IPR057983">
    <property type="entry name" value="NAA35-like_N"/>
</dbReference>
<name>A0A1J1J489_9DIPT</name>
<evidence type="ECO:0000313" key="7">
    <source>
        <dbReference type="EMBL" id="CRL07219.1"/>
    </source>
</evidence>
<dbReference type="STRING" id="568069.A0A1J1J489"/>
<dbReference type="Pfam" id="PF25789">
    <property type="entry name" value="TPR_NAA35"/>
    <property type="match status" value="1"/>
</dbReference>
<dbReference type="AlphaFoldDB" id="A0A1J1J489"/>
<evidence type="ECO:0000256" key="2">
    <source>
        <dbReference type="ARBA" id="ARBA00006289"/>
    </source>
</evidence>
<evidence type="ECO:0000259" key="5">
    <source>
        <dbReference type="Pfam" id="PF04112"/>
    </source>
</evidence>
<keyword evidence="8" id="KW-1185">Reference proteome</keyword>
<sequence>MNKEQNVGKNEQGEDLKKPDYQWKDITSDFFHNVEALDLGELLHYEIFGLFEAMSAIEMMDKKMDIGMVDRKEKIPLTLEIAIQTGEIKLLDLEYSELIGIFDALFSCLVSWLEGHSPVQTIFTCLYLHDTKVIQDECLASFCNGILKLTRVIRSFITSASVYEEEDHQPDLYDFNLCNDRSDQSVVAELKYIEIELQKKLRDVNSADEEFEYISAVFNRIKYIRTLLQSLLLLFPSKSISPNELGIQEASKLLTNASESIPVIKKTIMRGTQPDLTENMPNVMGFSPMVYHRLLPPTFPRYTKIKERIDAIIYLEELCGNLKHASKVIHCSNFQSTLNFFMDFSKKKGSCLLSRSVLQVLYLPANKKVFGITSFSDILKESLKSFIAPPVLIPKNPFFNHAEVKECIDSFFFYNEHTFVTFLEICGFNRARQRDKIARLLDSFANLQDEAERVDTFLQKLLNGETSSGTCRTSFGTWVLYYCLRAMSMFLLSGLELELYSVHEYFYIFWYLYEFLFGWIISALTRADSLLFEQECISEQYKNLSRGQKKSKLKKKKMKPYGRDLMITQALQNLCGGYYKALAAFWKAKKIPQPLPEFNLERIRYEHRFAPFAELTTPPAIGYNDFCSQRNTLLIETQENLFFTAAKHFYQTKTILEHIPNLDTEANDQRFKNSKNKFYCNELIS</sequence>
<comment type="subcellular location">
    <subcellularLocation>
        <location evidence="1">Cytoplasm</location>
    </subcellularLocation>
</comment>
<dbReference type="Pfam" id="PF04112">
    <property type="entry name" value="Mak10"/>
    <property type="match status" value="1"/>
</dbReference>
<dbReference type="PANTHER" id="PTHR21373">
    <property type="entry name" value="GLUCOSE REPRESSIBLE PROTEIN MAK10"/>
    <property type="match status" value="1"/>
</dbReference>
<feature type="domain" description="NAA35-like N-terminal" evidence="5">
    <location>
        <begin position="40"/>
        <end position="186"/>
    </location>
</feature>
<dbReference type="Proteomes" id="UP000183832">
    <property type="component" value="Unassembled WGS sequence"/>
</dbReference>
<accession>A0A1J1J489</accession>
<evidence type="ECO:0000313" key="8">
    <source>
        <dbReference type="Proteomes" id="UP000183832"/>
    </source>
</evidence>
<keyword evidence="3" id="KW-0963">Cytoplasm</keyword>
<dbReference type="InterPro" id="IPR057982">
    <property type="entry name" value="TPR_NAA35"/>
</dbReference>
<gene>
    <name evidence="7" type="ORF">CLUMA_CG020200</name>
</gene>
<dbReference type="InterPro" id="IPR007244">
    <property type="entry name" value="Naa35_N"/>
</dbReference>
<evidence type="ECO:0000256" key="3">
    <source>
        <dbReference type="ARBA" id="ARBA00022490"/>
    </source>
</evidence>
<dbReference type="EMBL" id="CVRI01000070">
    <property type="protein sequence ID" value="CRL07219.1"/>
    <property type="molecule type" value="Genomic_DNA"/>
</dbReference>
<reference evidence="7 8" key="1">
    <citation type="submission" date="2015-04" db="EMBL/GenBank/DDBJ databases">
        <authorList>
            <person name="Syromyatnikov M.Y."/>
            <person name="Popov V.N."/>
        </authorList>
    </citation>
    <scope>NUCLEOTIDE SEQUENCE [LARGE SCALE GENOMIC DNA]</scope>
</reference>